<dbReference type="AlphaFoldDB" id="A0A8S1GQW3"/>
<comment type="caution">
    <text evidence="1">The sequence shown here is derived from an EMBL/GenBank/DDBJ whole genome shotgun (WGS) entry which is preliminary data.</text>
</comment>
<reference evidence="1" key="1">
    <citation type="submission" date="2020-10" db="EMBL/GenBank/DDBJ databases">
        <authorList>
            <person name="Kikuchi T."/>
        </authorList>
    </citation>
    <scope>NUCLEOTIDE SEQUENCE</scope>
    <source>
        <strain evidence="1">NKZ352</strain>
    </source>
</reference>
<protein>
    <submittedName>
        <fullName evidence="1">Uncharacterized protein</fullName>
    </submittedName>
</protein>
<accession>A0A8S1GQW3</accession>
<gene>
    <name evidence="1" type="ORF">CAUJ_LOCUS1548</name>
</gene>
<dbReference type="OrthoDB" id="377733at2759"/>
<evidence type="ECO:0000313" key="1">
    <source>
        <dbReference type="EMBL" id="CAD6185629.1"/>
    </source>
</evidence>
<name>A0A8S1GQW3_9PELO</name>
<keyword evidence="2" id="KW-1185">Reference proteome</keyword>
<proteinExistence type="predicted"/>
<organism evidence="1 2">
    <name type="scientific">Caenorhabditis auriculariae</name>
    <dbReference type="NCBI Taxonomy" id="2777116"/>
    <lineage>
        <taxon>Eukaryota</taxon>
        <taxon>Metazoa</taxon>
        <taxon>Ecdysozoa</taxon>
        <taxon>Nematoda</taxon>
        <taxon>Chromadorea</taxon>
        <taxon>Rhabditida</taxon>
        <taxon>Rhabditina</taxon>
        <taxon>Rhabditomorpha</taxon>
        <taxon>Rhabditoidea</taxon>
        <taxon>Rhabditidae</taxon>
        <taxon>Peloderinae</taxon>
        <taxon>Caenorhabditis</taxon>
    </lineage>
</organism>
<dbReference type="Proteomes" id="UP000835052">
    <property type="component" value="Unassembled WGS sequence"/>
</dbReference>
<evidence type="ECO:0000313" key="2">
    <source>
        <dbReference type="Proteomes" id="UP000835052"/>
    </source>
</evidence>
<dbReference type="EMBL" id="CAJGYM010000003">
    <property type="protein sequence ID" value="CAD6185629.1"/>
    <property type="molecule type" value="Genomic_DNA"/>
</dbReference>
<sequence length="87" mass="9938">MIPLCLHRYPSWLNTGVRLYSSNVLENVRLLTESLRGDRQRRTASESSLALAEQVRYGYAFSQDEEGIAQTELIRRLDSTIAKPLGR</sequence>